<keyword evidence="3" id="KW-0271">Exosome</keyword>
<evidence type="ECO:0000313" key="6">
    <source>
        <dbReference type="Proteomes" id="UP000094565"/>
    </source>
</evidence>
<dbReference type="GO" id="GO:0005737">
    <property type="term" value="C:cytoplasm"/>
    <property type="evidence" value="ECO:0007669"/>
    <property type="project" value="TreeGrafter"/>
</dbReference>
<dbReference type="GO" id="GO:0003723">
    <property type="term" value="F:RNA binding"/>
    <property type="evidence" value="ECO:0007669"/>
    <property type="project" value="InterPro"/>
</dbReference>
<comment type="subcellular location">
    <subcellularLocation>
        <location evidence="1">Nucleus</location>
        <location evidence="1">Nucleolus</location>
    </subcellularLocation>
</comment>
<sequence length="301" mass="32216">MTVEIPKLAVPGMVLAPEYSGKIPSIEDLNEPETGKDCRCHFFAGPGTRLDNLELSKDNSASQIPTITATVLGQVCVFLRSNEENAEAKKPENREYVVIVVPFKNDKIEYEDSQVPHISKKDEAYLKGSSLPQEGDIVLVRVTRISQRQANVEVLAVEGRGNVSEESGVGSNGSGAIASGGGSGASSFINAIATSASLIAQRSDIGETFKGIIRSQDVQSTNRDKVQINKCFRPGDVLRAIVISLGDGSNYYMSTARNDLGVILAKSNGGAGNAMYAVDWQTMIDPTTGVVEERKCAKPFS</sequence>
<proteinExistence type="predicted"/>
<dbReference type="InterPro" id="IPR039771">
    <property type="entry name" value="Csl4"/>
</dbReference>
<reference evidence="5 6" key="1">
    <citation type="submission" date="2016-02" db="EMBL/GenBank/DDBJ databases">
        <title>Comparative genomic and transcriptomic foundation for Pichia pastoris.</title>
        <authorList>
            <person name="Love K.R."/>
            <person name="Shah K.A."/>
            <person name="Whittaker C.A."/>
            <person name="Wu J."/>
            <person name="Bartlett M.C."/>
            <person name="Ma D."/>
            <person name="Leeson R.L."/>
            <person name="Priest M."/>
            <person name="Young S.K."/>
            <person name="Love J.C."/>
        </authorList>
    </citation>
    <scope>NUCLEOTIDE SEQUENCE [LARGE SCALE GENOMIC DNA]</scope>
    <source>
        <strain evidence="5 6">ATCC 28485</strain>
    </source>
</reference>
<protein>
    <submittedName>
        <fullName evidence="5">BA75_04767T0</fullName>
    </submittedName>
</protein>
<dbReference type="EMBL" id="CP014587">
    <property type="protein sequence ID" value="ANZ77285.1"/>
    <property type="molecule type" value="Genomic_DNA"/>
</dbReference>
<evidence type="ECO:0000313" key="5">
    <source>
        <dbReference type="EMBL" id="ANZ77285.1"/>
    </source>
</evidence>
<dbReference type="Pfam" id="PF10447">
    <property type="entry name" value="EXOSC1"/>
    <property type="match status" value="1"/>
</dbReference>
<dbReference type="InterPro" id="IPR019495">
    <property type="entry name" value="EXOSC1_C"/>
</dbReference>
<dbReference type="PANTHER" id="PTHR12686">
    <property type="entry name" value="3'-5' EXORIBONUCLEASE CSL4-RELATED"/>
    <property type="match status" value="1"/>
</dbReference>
<dbReference type="SUPFAM" id="SSF50249">
    <property type="entry name" value="Nucleic acid-binding proteins"/>
    <property type="match status" value="1"/>
</dbReference>
<dbReference type="GO" id="GO:0005730">
    <property type="term" value="C:nucleolus"/>
    <property type="evidence" value="ECO:0007669"/>
    <property type="project" value="UniProtKB-SubCell"/>
</dbReference>
<evidence type="ECO:0000256" key="1">
    <source>
        <dbReference type="ARBA" id="ARBA00004604"/>
    </source>
</evidence>
<dbReference type="GO" id="GO:0000176">
    <property type="term" value="C:nuclear exosome (RNase complex)"/>
    <property type="evidence" value="ECO:0007669"/>
    <property type="project" value="TreeGrafter"/>
</dbReference>
<dbReference type="OrthoDB" id="440760at2759"/>
<evidence type="ECO:0000256" key="3">
    <source>
        <dbReference type="ARBA" id="ARBA00022835"/>
    </source>
</evidence>
<evidence type="ECO:0000259" key="4">
    <source>
        <dbReference type="Pfam" id="PF10447"/>
    </source>
</evidence>
<dbReference type="GO" id="GO:0006396">
    <property type="term" value="P:RNA processing"/>
    <property type="evidence" value="ECO:0007669"/>
    <property type="project" value="InterPro"/>
</dbReference>
<keyword evidence="2" id="KW-0963">Cytoplasm</keyword>
<accession>A0A1B2JHG0</accession>
<name>A0A1B2JHG0_PICPA</name>
<dbReference type="PANTHER" id="PTHR12686:SF8">
    <property type="entry name" value="EXOSOME COMPLEX COMPONENT CSL4"/>
    <property type="match status" value="1"/>
</dbReference>
<feature type="domain" description="Exosome complex component CSL4 C-terminal" evidence="4">
    <location>
        <begin position="131"/>
        <end position="245"/>
    </location>
</feature>
<dbReference type="Gene3D" id="2.40.50.880">
    <property type="match status" value="1"/>
</dbReference>
<organism evidence="5 6">
    <name type="scientific">Komagataella pastoris</name>
    <name type="common">Yeast</name>
    <name type="synonym">Pichia pastoris</name>
    <dbReference type="NCBI Taxonomy" id="4922"/>
    <lineage>
        <taxon>Eukaryota</taxon>
        <taxon>Fungi</taxon>
        <taxon>Dikarya</taxon>
        <taxon>Ascomycota</taxon>
        <taxon>Saccharomycotina</taxon>
        <taxon>Pichiomycetes</taxon>
        <taxon>Pichiales</taxon>
        <taxon>Pichiaceae</taxon>
        <taxon>Komagataella</taxon>
    </lineage>
</organism>
<gene>
    <name evidence="5" type="ORF">ATY40_BA7504767</name>
</gene>
<dbReference type="AlphaFoldDB" id="A0A1B2JHG0"/>
<dbReference type="Proteomes" id="UP000094565">
    <property type="component" value="Chromosome 4"/>
</dbReference>
<dbReference type="Gene3D" id="2.40.50.140">
    <property type="entry name" value="Nucleic acid-binding proteins"/>
    <property type="match status" value="1"/>
</dbReference>
<evidence type="ECO:0000256" key="2">
    <source>
        <dbReference type="ARBA" id="ARBA00022490"/>
    </source>
</evidence>
<dbReference type="InterPro" id="IPR012340">
    <property type="entry name" value="NA-bd_OB-fold"/>
</dbReference>
<keyword evidence="6" id="KW-1185">Reference proteome</keyword>